<feature type="compositionally biased region" description="Pro residues" evidence="1">
    <location>
        <begin position="26"/>
        <end position="36"/>
    </location>
</feature>
<organism evidence="2">
    <name type="scientific">Cryptococcus bacillisporus CA1280</name>
    <dbReference type="NCBI Taxonomy" id="1296109"/>
    <lineage>
        <taxon>Eukaryota</taxon>
        <taxon>Fungi</taxon>
        <taxon>Dikarya</taxon>
        <taxon>Basidiomycota</taxon>
        <taxon>Agaricomycotina</taxon>
        <taxon>Tremellomycetes</taxon>
        <taxon>Tremellales</taxon>
        <taxon>Cryptococcaceae</taxon>
        <taxon>Cryptococcus</taxon>
        <taxon>Cryptococcus gattii species complex</taxon>
    </lineage>
</organism>
<gene>
    <name evidence="2" type="ORF">I312_04336</name>
</gene>
<sequence>MPPPAMSYNTRSAGQSSSNGEESTQPPEPLTIPPNPTSQESATSISPVTSDLTQLKILENIEKLFTSMAHMSANIQATNAQVANLQSTANLQTANTQAVNTQTANVQTANTQPTSSEIERQAATLTDVTPVITSGIGE</sequence>
<reference evidence="2" key="1">
    <citation type="submission" date="2015-01" db="EMBL/GenBank/DDBJ databases">
        <title>The Genome Sequence of Cryptococcus gattii CA1280.</title>
        <authorList>
            <consortium name="The Broad Institute Genomics Platform"/>
            <person name="Cuomo C."/>
            <person name="Litvintseva A."/>
            <person name="Chen Y."/>
            <person name="Heitman J."/>
            <person name="Sun S."/>
            <person name="Springer D."/>
            <person name="Dromer F."/>
            <person name="Young S."/>
            <person name="Zeng Q."/>
            <person name="Gargeya S."/>
            <person name="Abouelleil A."/>
            <person name="Alvarado L."/>
            <person name="Chapman S.B."/>
            <person name="Gainer-Dewar J."/>
            <person name="Goldberg J."/>
            <person name="Griggs A."/>
            <person name="Gujja S."/>
            <person name="Hansen M."/>
            <person name="Howarth C."/>
            <person name="Imamovic A."/>
            <person name="Larimer J."/>
            <person name="Murphy C."/>
            <person name="Naylor J."/>
            <person name="Pearson M."/>
            <person name="Priest M."/>
            <person name="Roberts A."/>
            <person name="Saif S."/>
            <person name="Shea T."/>
            <person name="Sykes S."/>
            <person name="Wortman J."/>
            <person name="Nusbaum C."/>
            <person name="Birren B."/>
        </authorList>
    </citation>
    <scope>NUCLEOTIDE SEQUENCE [LARGE SCALE GENOMIC DNA]</scope>
    <source>
        <strain evidence="2">CA1280</strain>
    </source>
</reference>
<feature type="region of interest" description="Disordered" evidence="1">
    <location>
        <begin position="1"/>
        <end position="50"/>
    </location>
</feature>
<dbReference type="EMBL" id="KN847984">
    <property type="protein sequence ID" value="KIR46289.1"/>
    <property type="molecule type" value="Genomic_DNA"/>
</dbReference>
<accession>A0A0D0VIH9</accession>
<dbReference type="AlphaFoldDB" id="A0A0D0VIH9"/>
<feature type="compositionally biased region" description="Polar residues" evidence="1">
    <location>
        <begin position="38"/>
        <end position="50"/>
    </location>
</feature>
<name>A0A0D0VIH9_CRYGA</name>
<protein>
    <submittedName>
        <fullName evidence="2">Uncharacterized protein</fullName>
    </submittedName>
</protein>
<dbReference type="HOGENOM" id="CLU_1855187_0_0_1"/>
<feature type="compositionally biased region" description="Polar residues" evidence="1">
    <location>
        <begin position="7"/>
        <end position="23"/>
    </location>
</feature>
<evidence type="ECO:0000256" key="1">
    <source>
        <dbReference type="SAM" id="MobiDB-lite"/>
    </source>
</evidence>
<proteinExistence type="predicted"/>
<evidence type="ECO:0000313" key="2">
    <source>
        <dbReference type="EMBL" id="KIR46289.1"/>
    </source>
</evidence>